<reference evidence="1 2" key="1">
    <citation type="submission" date="2019-01" db="EMBL/GenBank/DDBJ databases">
        <authorList>
            <person name="Chen W.-M."/>
        </authorList>
    </citation>
    <scope>NUCLEOTIDE SEQUENCE [LARGE SCALE GENOMIC DNA]</scope>
    <source>
        <strain evidence="1 2">FSY-15</strain>
    </source>
</reference>
<evidence type="ECO:0000313" key="2">
    <source>
        <dbReference type="Proteomes" id="UP000282832"/>
    </source>
</evidence>
<keyword evidence="2" id="KW-1185">Reference proteome</keyword>
<comment type="caution">
    <text evidence="1">The sequence shown here is derived from an EMBL/GenBank/DDBJ whole genome shotgun (WGS) entry which is preliminary data.</text>
</comment>
<accession>A0A437PTS1</accession>
<dbReference type="OrthoDB" id="598356at2"/>
<dbReference type="InterPro" id="IPR016155">
    <property type="entry name" value="Mopterin_synth/thiamin_S_b"/>
</dbReference>
<dbReference type="SUPFAM" id="SSF54285">
    <property type="entry name" value="MoaD/ThiS"/>
    <property type="match status" value="1"/>
</dbReference>
<proteinExistence type="predicted"/>
<sequence length="81" mass="8825">MSIYTVLLFGITRDLLKEKSISLELTEPPTASDLLKHLKSSYPALQNLPSLRLAANHQFPEAEDLILPGMEIALIPPVSGG</sequence>
<organism evidence="1 2">
    <name type="scientific">Sandaracinomonas limnophila</name>
    <dbReference type="NCBI Taxonomy" id="1862386"/>
    <lineage>
        <taxon>Bacteria</taxon>
        <taxon>Pseudomonadati</taxon>
        <taxon>Bacteroidota</taxon>
        <taxon>Cytophagia</taxon>
        <taxon>Cytophagales</taxon>
        <taxon>Flectobacillaceae</taxon>
        <taxon>Sandaracinomonas</taxon>
    </lineage>
</organism>
<dbReference type="Pfam" id="PF02597">
    <property type="entry name" value="ThiS"/>
    <property type="match status" value="1"/>
</dbReference>
<dbReference type="AlphaFoldDB" id="A0A437PTS1"/>
<evidence type="ECO:0000313" key="1">
    <source>
        <dbReference type="EMBL" id="RVU25639.1"/>
    </source>
</evidence>
<gene>
    <name evidence="1" type="ORF">EOJ36_04275</name>
</gene>
<dbReference type="EMBL" id="SACY01000002">
    <property type="protein sequence ID" value="RVU25639.1"/>
    <property type="molecule type" value="Genomic_DNA"/>
</dbReference>
<protein>
    <submittedName>
        <fullName evidence="1">MoaD/ThiS family protein</fullName>
    </submittedName>
</protein>
<dbReference type="InterPro" id="IPR012675">
    <property type="entry name" value="Beta-grasp_dom_sf"/>
</dbReference>
<dbReference type="InterPro" id="IPR003749">
    <property type="entry name" value="ThiS/MoaD-like"/>
</dbReference>
<dbReference type="RefSeq" id="WP_127802792.1">
    <property type="nucleotide sequence ID" value="NZ_SACY01000002.1"/>
</dbReference>
<dbReference type="Proteomes" id="UP000282832">
    <property type="component" value="Unassembled WGS sequence"/>
</dbReference>
<dbReference type="Gene3D" id="3.10.20.30">
    <property type="match status" value="1"/>
</dbReference>
<dbReference type="CDD" id="cd00754">
    <property type="entry name" value="Ubl_MoaD"/>
    <property type="match status" value="1"/>
</dbReference>
<name>A0A437PTS1_9BACT</name>